<proteinExistence type="predicted"/>
<evidence type="ECO:0000313" key="1">
    <source>
        <dbReference type="EMBL" id="GAH40626.1"/>
    </source>
</evidence>
<dbReference type="AlphaFoldDB" id="X1F4S1"/>
<comment type="caution">
    <text evidence="1">The sequence shown here is derived from an EMBL/GenBank/DDBJ whole genome shotgun (WGS) entry which is preliminary data.</text>
</comment>
<accession>X1F4S1</accession>
<reference evidence="1" key="1">
    <citation type="journal article" date="2014" name="Front. Microbiol.">
        <title>High frequency of phylogenetically diverse reductive dehalogenase-homologous genes in deep subseafloor sedimentary metagenomes.</title>
        <authorList>
            <person name="Kawai M."/>
            <person name="Futagami T."/>
            <person name="Toyoda A."/>
            <person name="Takaki Y."/>
            <person name="Nishi S."/>
            <person name="Hori S."/>
            <person name="Arai W."/>
            <person name="Tsubouchi T."/>
            <person name="Morono Y."/>
            <person name="Uchiyama I."/>
            <person name="Ito T."/>
            <person name="Fujiyama A."/>
            <person name="Inagaki F."/>
            <person name="Takami H."/>
        </authorList>
    </citation>
    <scope>NUCLEOTIDE SEQUENCE</scope>
    <source>
        <strain evidence="1">Expedition CK06-06</strain>
    </source>
</reference>
<name>X1F4S1_9ZZZZ</name>
<protein>
    <submittedName>
        <fullName evidence="1">Uncharacterized protein</fullName>
    </submittedName>
</protein>
<organism evidence="1">
    <name type="scientific">marine sediment metagenome</name>
    <dbReference type="NCBI Taxonomy" id="412755"/>
    <lineage>
        <taxon>unclassified sequences</taxon>
        <taxon>metagenomes</taxon>
        <taxon>ecological metagenomes</taxon>
    </lineage>
</organism>
<gene>
    <name evidence="1" type="ORF">S03H2_18691</name>
</gene>
<dbReference type="EMBL" id="BARU01009712">
    <property type="protein sequence ID" value="GAH40626.1"/>
    <property type="molecule type" value="Genomic_DNA"/>
</dbReference>
<sequence>MEKYKFRLCISVFSREGVIIKEFTIEANTKDEVERKAKEWIDANPTSDGIYNIEEIS</sequence>